<dbReference type="InterPro" id="IPR041633">
    <property type="entry name" value="Polbeta"/>
</dbReference>
<feature type="domain" description="Polymerase beta nucleotidyltransferase" evidence="1">
    <location>
        <begin position="29"/>
        <end position="57"/>
    </location>
</feature>
<reference evidence="2 3" key="1">
    <citation type="journal article" date="2021" name="Microbiol. Spectr.">
        <title>A Single Bacterium Capable of Oxidation and Reduction of Iron at Circumneutral pH.</title>
        <authorList>
            <person name="Kato S."/>
            <person name="Ohkuma M."/>
        </authorList>
    </citation>
    <scope>NUCLEOTIDE SEQUENCE [LARGE SCALE GENOMIC DNA]</scope>
    <source>
        <strain evidence="2 3">MIZ03</strain>
    </source>
</reference>
<keyword evidence="3" id="KW-1185">Reference proteome</keyword>
<dbReference type="RefSeq" id="WP_223904299.1">
    <property type="nucleotide sequence ID" value="NZ_AP024238.1"/>
</dbReference>
<organism evidence="2 3">
    <name type="scientific">Rhodoferax lithotrophicus</name>
    <dbReference type="NCBI Taxonomy" id="2798804"/>
    <lineage>
        <taxon>Bacteria</taxon>
        <taxon>Pseudomonadati</taxon>
        <taxon>Pseudomonadota</taxon>
        <taxon>Betaproteobacteria</taxon>
        <taxon>Burkholderiales</taxon>
        <taxon>Comamonadaceae</taxon>
        <taxon>Rhodoferax</taxon>
    </lineage>
</organism>
<protein>
    <recommendedName>
        <fullName evidence="1">Polymerase beta nucleotidyltransferase domain-containing protein</fullName>
    </recommendedName>
</protein>
<dbReference type="CDD" id="cd05403">
    <property type="entry name" value="NT_KNTase_like"/>
    <property type="match status" value="1"/>
</dbReference>
<dbReference type="Proteomes" id="UP000824366">
    <property type="component" value="Chromosome"/>
</dbReference>
<gene>
    <name evidence="2" type="ORF">MIZ03_3233</name>
</gene>
<dbReference type="InterPro" id="IPR043519">
    <property type="entry name" value="NT_sf"/>
</dbReference>
<evidence type="ECO:0000259" key="1">
    <source>
        <dbReference type="Pfam" id="PF18765"/>
    </source>
</evidence>
<dbReference type="Pfam" id="PF18765">
    <property type="entry name" value="Polbeta"/>
    <property type="match status" value="1"/>
</dbReference>
<dbReference type="SUPFAM" id="SSF81301">
    <property type="entry name" value="Nucleotidyltransferase"/>
    <property type="match status" value="1"/>
</dbReference>
<dbReference type="EMBL" id="AP024238">
    <property type="protein sequence ID" value="BCO28333.1"/>
    <property type="molecule type" value="Genomic_DNA"/>
</dbReference>
<dbReference type="Gene3D" id="3.30.460.10">
    <property type="entry name" value="Beta Polymerase, domain 2"/>
    <property type="match status" value="1"/>
</dbReference>
<name>A0ABN6D9L9_9BURK</name>
<proteinExistence type="predicted"/>
<evidence type="ECO:0000313" key="3">
    <source>
        <dbReference type="Proteomes" id="UP000824366"/>
    </source>
</evidence>
<accession>A0ABN6D9L9</accession>
<evidence type="ECO:0000313" key="2">
    <source>
        <dbReference type="EMBL" id="BCO28333.1"/>
    </source>
</evidence>
<sequence>MPSQTTQSPAVLSAARDFVRRVALAWPLQSAMLFGSQARGNARVGSDTDVAVLLQGKPGDFVATKLALDDVAYDVLLDSGIRIQPLPIWEGEWAHPEAYSNPRLLENIAREGLAL</sequence>